<dbReference type="CDD" id="cd03224">
    <property type="entry name" value="ABC_TM1139_LivF_branched"/>
    <property type="match status" value="1"/>
</dbReference>
<dbReference type="SUPFAM" id="SSF52540">
    <property type="entry name" value="P-loop containing nucleoside triphosphate hydrolases"/>
    <property type="match status" value="1"/>
</dbReference>
<gene>
    <name evidence="8" type="ORF">DFR37_102214</name>
</gene>
<keyword evidence="9" id="KW-1185">Reference proteome</keyword>
<dbReference type="InterPro" id="IPR027417">
    <property type="entry name" value="P-loop_NTPase"/>
</dbReference>
<keyword evidence="3" id="KW-0472">Membrane</keyword>
<keyword evidence="4" id="KW-0547">Nucleotide-binding</keyword>
<evidence type="ECO:0000313" key="9">
    <source>
        <dbReference type="Proteomes" id="UP000253628"/>
    </source>
</evidence>
<dbReference type="InterPro" id="IPR017871">
    <property type="entry name" value="ABC_transporter-like_CS"/>
</dbReference>
<proteinExistence type="inferred from homology"/>
<evidence type="ECO:0000313" key="8">
    <source>
        <dbReference type="EMBL" id="RBP41835.1"/>
    </source>
</evidence>
<keyword evidence="2" id="KW-0813">Transport</keyword>
<organism evidence="8 9">
    <name type="scientific">Eoetvoesiella caeni</name>
    <dbReference type="NCBI Taxonomy" id="645616"/>
    <lineage>
        <taxon>Bacteria</taxon>
        <taxon>Pseudomonadati</taxon>
        <taxon>Pseudomonadota</taxon>
        <taxon>Betaproteobacteria</taxon>
        <taxon>Burkholderiales</taxon>
        <taxon>Alcaligenaceae</taxon>
        <taxon>Eoetvoesiella</taxon>
    </lineage>
</organism>
<dbReference type="Gene3D" id="3.40.50.300">
    <property type="entry name" value="P-loop containing nucleotide triphosphate hydrolases"/>
    <property type="match status" value="1"/>
</dbReference>
<sequence length="246" mass="26084">MLEVQSLRVAYGAATALWDVSLTVNSGELLCVVGPNSAGKTTLINAIAGLNRVSGGKLLFDGKDLTKLAPHRFCDHGIALVPEGRRLFTSMSVRENLELGSYTARARIARAASLERVCALFPALVPKLDHPAGSLSGGQQQMVAIGRALMALPRLMLLDEPSLGLAPSIVLDMFKVISDIHAEGMTVLLVEQNVTMALQVAQNAAVLEEGRIVATGTPDELLAQPHLRRAYLGLGADESQPEAITS</sequence>
<dbReference type="GO" id="GO:0005524">
    <property type="term" value="F:ATP binding"/>
    <property type="evidence" value="ECO:0007669"/>
    <property type="project" value="UniProtKB-KW"/>
</dbReference>
<accession>A0A366HGP2</accession>
<dbReference type="PROSITE" id="PS50893">
    <property type="entry name" value="ABC_TRANSPORTER_2"/>
    <property type="match status" value="1"/>
</dbReference>
<dbReference type="AlphaFoldDB" id="A0A366HGP2"/>
<keyword evidence="5 8" id="KW-0067">ATP-binding</keyword>
<feature type="domain" description="ABC transporter" evidence="7">
    <location>
        <begin position="2"/>
        <end position="234"/>
    </location>
</feature>
<comment type="caution">
    <text evidence="8">The sequence shown here is derived from an EMBL/GenBank/DDBJ whole genome shotgun (WGS) entry which is preliminary data.</text>
</comment>
<evidence type="ECO:0000256" key="5">
    <source>
        <dbReference type="ARBA" id="ARBA00022840"/>
    </source>
</evidence>
<evidence type="ECO:0000259" key="7">
    <source>
        <dbReference type="PROSITE" id="PS50893"/>
    </source>
</evidence>
<dbReference type="InterPro" id="IPR052156">
    <property type="entry name" value="BCAA_Transport_ATP-bd_LivF"/>
</dbReference>
<evidence type="ECO:0000256" key="1">
    <source>
        <dbReference type="ARBA" id="ARBA00005417"/>
    </source>
</evidence>
<dbReference type="SMART" id="SM00382">
    <property type="entry name" value="AAA"/>
    <property type="match status" value="1"/>
</dbReference>
<comment type="similarity">
    <text evidence="1">Belongs to the ABC transporter superfamily.</text>
</comment>
<evidence type="ECO:0000256" key="2">
    <source>
        <dbReference type="ARBA" id="ARBA00022448"/>
    </source>
</evidence>
<dbReference type="PROSITE" id="PS00211">
    <property type="entry name" value="ABC_TRANSPORTER_1"/>
    <property type="match status" value="1"/>
</dbReference>
<dbReference type="Pfam" id="PF00005">
    <property type="entry name" value="ABC_tran"/>
    <property type="match status" value="1"/>
</dbReference>
<dbReference type="InterPro" id="IPR003439">
    <property type="entry name" value="ABC_transporter-like_ATP-bd"/>
</dbReference>
<name>A0A366HGP2_9BURK</name>
<dbReference type="GO" id="GO:0015658">
    <property type="term" value="F:branched-chain amino acid transmembrane transporter activity"/>
    <property type="evidence" value="ECO:0007669"/>
    <property type="project" value="TreeGrafter"/>
</dbReference>
<reference evidence="8 9" key="1">
    <citation type="submission" date="2018-06" db="EMBL/GenBank/DDBJ databases">
        <title>Genomic Encyclopedia of Type Strains, Phase IV (KMG-IV): sequencing the most valuable type-strain genomes for metagenomic binning, comparative biology and taxonomic classification.</title>
        <authorList>
            <person name="Goeker M."/>
        </authorList>
    </citation>
    <scope>NUCLEOTIDE SEQUENCE [LARGE SCALE GENOMIC DNA]</scope>
    <source>
        <strain evidence="8 9">DSM 25520</strain>
    </source>
</reference>
<keyword evidence="3" id="KW-1003">Cell membrane</keyword>
<protein>
    <submittedName>
        <fullName evidence="8">Amino acid/amide ABC transporter ATP-binding protein 2 (HAAT family)</fullName>
    </submittedName>
</protein>
<dbReference type="OrthoDB" id="9776369at2"/>
<dbReference type="RefSeq" id="WP_113932080.1">
    <property type="nucleotide sequence ID" value="NZ_JACCEU010000002.1"/>
</dbReference>
<dbReference type="Proteomes" id="UP000253628">
    <property type="component" value="Unassembled WGS sequence"/>
</dbReference>
<dbReference type="InterPro" id="IPR003593">
    <property type="entry name" value="AAA+_ATPase"/>
</dbReference>
<dbReference type="PANTHER" id="PTHR43820">
    <property type="entry name" value="HIGH-AFFINITY BRANCHED-CHAIN AMINO ACID TRANSPORT ATP-BINDING PROTEIN LIVF"/>
    <property type="match status" value="1"/>
</dbReference>
<evidence type="ECO:0000256" key="6">
    <source>
        <dbReference type="ARBA" id="ARBA00022970"/>
    </source>
</evidence>
<dbReference type="GO" id="GO:0015807">
    <property type="term" value="P:L-amino acid transport"/>
    <property type="evidence" value="ECO:0007669"/>
    <property type="project" value="TreeGrafter"/>
</dbReference>
<evidence type="ECO:0000256" key="4">
    <source>
        <dbReference type="ARBA" id="ARBA00022741"/>
    </source>
</evidence>
<evidence type="ECO:0000256" key="3">
    <source>
        <dbReference type="ARBA" id="ARBA00022475"/>
    </source>
</evidence>
<dbReference type="PANTHER" id="PTHR43820:SF4">
    <property type="entry name" value="HIGH-AFFINITY BRANCHED-CHAIN AMINO ACID TRANSPORT ATP-BINDING PROTEIN LIVF"/>
    <property type="match status" value="1"/>
</dbReference>
<keyword evidence="6" id="KW-0029">Amino-acid transport</keyword>
<dbReference type="GO" id="GO:0016887">
    <property type="term" value="F:ATP hydrolysis activity"/>
    <property type="evidence" value="ECO:0007669"/>
    <property type="project" value="InterPro"/>
</dbReference>
<dbReference type="EMBL" id="QNRQ01000002">
    <property type="protein sequence ID" value="RBP41835.1"/>
    <property type="molecule type" value="Genomic_DNA"/>
</dbReference>